<gene>
    <name evidence="1" type="ORF">LW347_02345</name>
</gene>
<dbReference type="RefSeq" id="WP_258883872.1">
    <property type="nucleotide sequence ID" value="NZ_CP090065.1"/>
</dbReference>
<organism evidence="1 2">
    <name type="scientific">Pectobacterium polonicum</name>
    <dbReference type="NCBI Taxonomy" id="2485124"/>
    <lineage>
        <taxon>Bacteria</taxon>
        <taxon>Pseudomonadati</taxon>
        <taxon>Pseudomonadota</taxon>
        <taxon>Gammaproteobacteria</taxon>
        <taxon>Enterobacterales</taxon>
        <taxon>Pectobacteriaceae</taxon>
        <taxon>Pectobacterium</taxon>
    </lineage>
</organism>
<name>A0AAE9T026_9GAMM</name>
<dbReference type="Proteomes" id="UP001059272">
    <property type="component" value="Chromosome"/>
</dbReference>
<sequence>MSEINPLTILNQLDCLRIKENAYSIHSLNEEDEHTRQHYCALLLMVLLSHGPISADQQRMLQLWLPTIGMEGRQAELCQLAMKLGQDGLEEAINALRDAGGNYSFMLDALIFARTNGPLTQQQVTLLETLATFLDIEQPHMETIVYAACQVLGLPVKEKKASELTLGIHCMSVWREFLDDYIELLFIGLKEWGESNDLSYKIPQEKEDLVNIREINIYSNEWRYVTPFPAGLSLLKNMETLTFDSSKITNLPDISILPKKLREIKTGGYGKFNTLPDSICQMKNLKKLSIPTSGLQNISEKVFTFLKDNNIEHNIDDSCFIKGPK</sequence>
<protein>
    <recommendedName>
        <fullName evidence="3">Leucine-rich repeat domain-containing protein</fullName>
    </recommendedName>
</protein>
<evidence type="ECO:0000313" key="2">
    <source>
        <dbReference type="Proteomes" id="UP001059272"/>
    </source>
</evidence>
<reference evidence="1" key="1">
    <citation type="submission" date="2021-12" db="EMBL/GenBank/DDBJ databases">
        <title>Genome sequence of novel Pectobacterium sp. causing blackleg.</title>
        <authorList>
            <person name="Wang J."/>
        </authorList>
    </citation>
    <scope>NUCLEOTIDE SEQUENCE</scope>
    <source>
        <strain evidence="1">BY21311</strain>
    </source>
</reference>
<accession>A0AAE9T026</accession>
<proteinExistence type="predicted"/>
<dbReference type="Gene3D" id="3.80.10.10">
    <property type="entry name" value="Ribonuclease Inhibitor"/>
    <property type="match status" value="1"/>
</dbReference>
<evidence type="ECO:0008006" key="3">
    <source>
        <dbReference type="Google" id="ProtNLM"/>
    </source>
</evidence>
<evidence type="ECO:0000313" key="1">
    <source>
        <dbReference type="EMBL" id="UVO08855.1"/>
    </source>
</evidence>
<dbReference type="AlphaFoldDB" id="A0AAE9T026"/>
<dbReference type="EMBL" id="CP090065">
    <property type="protein sequence ID" value="UVO08855.1"/>
    <property type="molecule type" value="Genomic_DNA"/>
</dbReference>
<dbReference type="InterPro" id="IPR032675">
    <property type="entry name" value="LRR_dom_sf"/>
</dbReference>
<dbReference type="SUPFAM" id="SSF52058">
    <property type="entry name" value="L domain-like"/>
    <property type="match status" value="1"/>
</dbReference>
<dbReference type="KEGG" id="ppoo:LW347_02345"/>